<dbReference type="Proteomes" id="UP001489004">
    <property type="component" value="Unassembled WGS sequence"/>
</dbReference>
<dbReference type="Pfam" id="PF03171">
    <property type="entry name" value="2OG-FeII_Oxy"/>
    <property type="match status" value="1"/>
</dbReference>
<name>A0AAW1PXJ8_9CHLO</name>
<evidence type="ECO:0000256" key="1">
    <source>
        <dbReference type="SAM" id="MobiDB-lite"/>
    </source>
</evidence>
<evidence type="ECO:0000313" key="4">
    <source>
        <dbReference type="Proteomes" id="UP001489004"/>
    </source>
</evidence>
<organism evidence="3 4">
    <name type="scientific">[Myrmecia] bisecta</name>
    <dbReference type="NCBI Taxonomy" id="41462"/>
    <lineage>
        <taxon>Eukaryota</taxon>
        <taxon>Viridiplantae</taxon>
        <taxon>Chlorophyta</taxon>
        <taxon>core chlorophytes</taxon>
        <taxon>Trebouxiophyceae</taxon>
        <taxon>Trebouxiales</taxon>
        <taxon>Trebouxiaceae</taxon>
        <taxon>Myrmecia</taxon>
    </lineage>
</organism>
<feature type="region of interest" description="Disordered" evidence="1">
    <location>
        <begin position="40"/>
        <end position="61"/>
    </location>
</feature>
<protein>
    <recommendedName>
        <fullName evidence="2">Isopenicillin N synthase-like Fe(2+) 2OG dioxygenase domain-containing protein</fullName>
    </recommendedName>
</protein>
<comment type="caution">
    <text evidence="3">The sequence shown here is derived from an EMBL/GenBank/DDBJ whole genome shotgun (WGS) entry which is preliminary data.</text>
</comment>
<dbReference type="Gene3D" id="2.60.120.330">
    <property type="entry name" value="B-lactam Antibiotic, Isopenicillin N Synthase, Chain"/>
    <property type="match status" value="1"/>
</dbReference>
<gene>
    <name evidence="3" type="ORF">WJX72_007371</name>
</gene>
<evidence type="ECO:0000259" key="2">
    <source>
        <dbReference type="Pfam" id="PF03171"/>
    </source>
</evidence>
<keyword evidence="4" id="KW-1185">Reference proteome</keyword>
<dbReference type="AlphaFoldDB" id="A0AAW1PXJ8"/>
<reference evidence="3 4" key="1">
    <citation type="journal article" date="2024" name="Nat. Commun.">
        <title>Phylogenomics reveals the evolutionary origins of lichenization in chlorophyte algae.</title>
        <authorList>
            <person name="Puginier C."/>
            <person name="Libourel C."/>
            <person name="Otte J."/>
            <person name="Skaloud P."/>
            <person name="Haon M."/>
            <person name="Grisel S."/>
            <person name="Petersen M."/>
            <person name="Berrin J.G."/>
            <person name="Delaux P.M."/>
            <person name="Dal Grande F."/>
            <person name="Keller J."/>
        </authorList>
    </citation>
    <scope>NUCLEOTIDE SEQUENCE [LARGE SCALE GENOMIC DNA]</scope>
    <source>
        <strain evidence="3 4">SAG 2043</strain>
    </source>
</reference>
<dbReference type="InterPro" id="IPR044861">
    <property type="entry name" value="IPNS-like_FE2OG_OXY"/>
</dbReference>
<feature type="compositionally biased region" description="Polar residues" evidence="1">
    <location>
        <begin position="40"/>
        <end position="51"/>
    </location>
</feature>
<dbReference type="SUPFAM" id="SSF51197">
    <property type="entry name" value="Clavaminate synthase-like"/>
    <property type="match status" value="1"/>
</dbReference>
<dbReference type="InterPro" id="IPR027443">
    <property type="entry name" value="IPNS-like_sf"/>
</dbReference>
<sequence length="377" mass="41277">MALTVPAVSQLLCWCCWSDIDSQPSFLPVWAEAVKQGPSSRMEVTSPSAHQDNLHKPSQPARPALAQISVNAGRDMPDVCTTPAGAAQPQSTEAKLADTRPELHYQVGVTPEGIELPRCTMDPSCLDTIEQQPAEHRATVPAGPDPKWRYMWRVGDRPDNTQFKELNAEPVVPKAFPEWPAVMDGWGQKMLAAVETVAAMAAVGFGLPVGTFTQRMHLGPHLLAPTGANLEIHNQLGTCYAGYHYDLNFLTIHGKSRFPGLFVWLRDGRRVPVRIPDGCLFIQAGKQMEWLTGGHVRGGYHEVVCTEATQAAIAQAEAAGRTLWRVSSTMFTHIASDAVLQPLEHFATSMTEEQYPAIPAGEFVQRELEAIKLKAPC</sequence>
<proteinExistence type="predicted"/>
<evidence type="ECO:0000313" key="3">
    <source>
        <dbReference type="EMBL" id="KAK9814525.1"/>
    </source>
</evidence>
<dbReference type="EMBL" id="JALJOR010000007">
    <property type="protein sequence ID" value="KAK9814525.1"/>
    <property type="molecule type" value="Genomic_DNA"/>
</dbReference>
<accession>A0AAW1PXJ8</accession>
<feature type="domain" description="Isopenicillin N synthase-like Fe(2+) 2OG dioxygenase" evidence="2">
    <location>
        <begin position="241"/>
        <end position="333"/>
    </location>
</feature>